<organism evidence="2 3">
    <name type="scientific">Babesia microti (strain RI)</name>
    <dbReference type="NCBI Taxonomy" id="1133968"/>
    <lineage>
        <taxon>Eukaryota</taxon>
        <taxon>Sar</taxon>
        <taxon>Alveolata</taxon>
        <taxon>Apicomplexa</taxon>
        <taxon>Aconoidasida</taxon>
        <taxon>Piroplasmida</taxon>
        <taxon>Babesiidae</taxon>
        <taxon>Babesia</taxon>
    </lineage>
</organism>
<evidence type="ECO:0000313" key="3">
    <source>
        <dbReference type="Proteomes" id="UP000002899"/>
    </source>
</evidence>
<dbReference type="KEGG" id="bmic:BMR1_02g03685"/>
<keyword evidence="3" id="KW-1185">Reference proteome</keyword>
<proteinExistence type="predicted"/>
<dbReference type="VEuPathDB" id="PiroplasmaDB:BMR1_02g03685"/>
<reference evidence="2 3" key="2">
    <citation type="journal article" date="2013" name="PLoS ONE">
        <title>Whole genome mapping and re-organization of the nuclear and mitochondrial genomes of Babesia microti isolates.</title>
        <authorList>
            <person name="Cornillot E."/>
            <person name="Dassouli A."/>
            <person name="Garg A."/>
            <person name="Pachikara N."/>
            <person name="Randazzo S."/>
            <person name="Depoix D."/>
            <person name="Carcy B."/>
            <person name="Delbecq S."/>
            <person name="Frutos R."/>
            <person name="Silva J.C."/>
            <person name="Sutton R."/>
            <person name="Krause P.J."/>
            <person name="Mamoun C.B."/>
        </authorList>
    </citation>
    <scope>NUCLEOTIDE SEQUENCE [LARGE SCALE GENOMIC DNA]</scope>
    <source>
        <strain evidence="2 3">RI</strain>
    </source>
</reference>
<sequence length="127" mass="14654">MRYTYAVLLLASSVIAFHNNNYSKNSHCNYRKLNNINDIQQISSGRLTICGNQQRPCNLEPLKAEPETIAKTVAAVGAGVFVLYSLISNYRHREDEKRKIEKELCHLDKMKQEYIRTGIDPDVRKLR</sequence>
<feature type="signal peptide" evidence="1">
    <location>
        <begin position="1"/>
        <end position="16"/>
    </location>
</feature>
<evidence type="ECO:0000313" key="2">
    <source>
        <dbReference type="EMBL" id="CCF73887.1"/>
    </source>
</evidence>
<dbReference type="RefSeq" id="XP_012648496.1">
    <property type="nucleotide sequence ID" value="XM_012793042.1"/>
</dbReference>
<evidence type="ECO:0000256" key="1">
    <source>
        <dbReference type="SAM" id="SignalP"/>
    </source>
</evidence>
<accession>I7J6L2</accession>
<name>I7J6L2_BABMR</name>
<feature type="chain" id="PRO_5003711112" evidence="1">
    <location>
        <begin position="17"/>
        <end position="127"/>
    </location>
</feature>
<dbReference type="AlphaFoldDB" id="I7J6L2"/>
<dbReference type="Proteomes" id="UP000002899">
    <property type="component" value="Chromosome II"/>
</dbReference>
<reference evidence="2 3" key="3">
    <citation type="journal article" date="2016" name="Sci. Rep.">
        <title>Genome-wide diversity and gene expression profiling of Babesia microti isolates identify polymorphic genes that mediate host-pathogen interactions.</title>
        <authorList>
            <person name="Silva J.C."/>
            <person name="Cornillot E."/>
            <person name="McCracken C."/>
            <person name="Usmani-Brown S."/>
            <person name="Dwivedi A."/>
            <person name="Ifeonu O.O."/>
            <person name="Crabtree J."/>
            <person name="Gotia H.T."/>
            <person name="Virji A.Z."/>
            <person name="Reynes C."/>
            <person name="Colinge J."/>
            <person name="Kumar V."/>
            <person name="Lawres L."/>
            <person name="Pazzi J.E."/>
            <person name="Pablo J.V."/>
            <person name="Hung C."/>
            <person name="Brancato J."/>
            <person name="Kumari P."/>
            <person name="Orvis J."/>
            <person name="Tretina K."/>
            <person name="Chibucos M."/>
            <person name="Ott S."/>
            <person name="Sadzewicz L."/>
            <person name="Sengamalay N."/>
            <person name="Shetty A.C."/>
            <person name="Su Q."/>
            <person name="Tallon L."/>
            <person name="Fraser C.M."/>
            <person name="Frutos R."/>
            <person name="Molina D.M."/>
            <person name="Krause P.J."/>
            <person name="Ben Mamoun C."/>
        </authorList>
    </citation>
    <scope>NUCLEOTIDE SEQUENCE [LARGE SCALE GENOMIC DNA]</scope>
    <source>
        <strain evidence="2 3">RI</strain>
    </source>
</reference>
<reference evidence="2 3" key="1">
    <citation type="journal article" date="2012" name="Nucleic Acids Res.">
        <title>Sequencing of the smallest Apicomplexan genome from the human pathogen Babesia microti.</title>
        <authorList>
            <person name="Cornillot E."/>
            <person name="Hadj-Kaddour K."/>
            <person name="Dassouli A."/>
            <person name="Noel B."/>
            <person name="Ranwez V."/>
            <person name="Vacherie B."/>
            <person name="Augagneur Y."/>
            <person name="Bres V."/>
            <person name="Duclos A."/>
            <person name="Randazzo S."/>
            <person name="Carcy B."/>
            <person name="Debierre-Grockiego F."/>
            <person name="Delbecq S."/>
            <person name="Moubri-Menage K."/>
            <person name="Shams-Eldin H."/>
            <person name="Usmani-Brown S."/>
            <person name="Bringaud F."/>
            <person name="Wincker P."/>
            <person name="Vivares C.P."/>
            <person name="Schwarz R.T."/>
            <person name="Schetters T.P."/>
            <person name="Krause P.J."/>
            <person name="Gorenflot A."/>
            <person name="Berry V."/>
            <person name="Barbe V."/>
            <person name="Ben Mamoun C."/>
        </authorList>
    </citation>
    <scope>NUCLEOTIDE SEQUENCE [LARGE SCALE GENOMIC DNA]</scope>
    <source>
        <strain evidence="2 3">RI</strain>
    </source>
</reference>
<keyword evidence="1" id="KW-0732">Signal</keyword>
<dbReference type="GeneID" id="24424519"/>
<dbReference type="EMBL" id="FO082872">
    <property type="protein sequence ID" value="CCF73887.1"/>
    <property type="molecule type" value="Genomic_DNA"/>
</dbReference>
<protein>
    <submittedName>
        <fullName evidence="2">Uncharacterized protein</fullName>
    </submittedName>
</protein>